<dbReference type="RefSeq" id="WP_048368972.1">
    <property type="nucleotide sequence ID" value="NZ_JBQDSB010000046.1"/>
</dbReference>
<dbReference type="Proteomes" id="UP000466863">
    <property type="component" value="Unassembled WGS sequence"/>
</dbReference>
<evidence type="ECO:0000256" key="2">
    <source>
        <dbReference type="ARBA" id="ARBA00023015"/>
    </source>
</evidence>
<dbReference type="InterPro" id="IPR014284">
    <property type="entry name" value="RNA_pol_sigma-70_dom"/>
</dbReference>
<dbReference type="NCBIfam" id="NF009180">
    <property type="entry name" value="PRK12528.1"/>
    <property type="match status" value="1"/>
</dbReference>
<evidence type="ECO:0000259" key="5">
    <source>
        <dbReference type="Pfam" id="PF04542"/>
    </source>
</evidence>
<evidence type="ECO:0000313" key="8">
    <source>
        <dbReference type="EMBL" id="MQU42566.1"/>
    </source>
</evidence>
<dbReference type="InterPro" id="IPR013324">
    <property type="entry name" value="RNA_pol_sigma_r3/r4-like"/>
</dbReference>
<dbReference type="NCBIfam" id="TIGR02937">
    <property type="entry name" value="sigma70-ECF"/>
    <property type="match status" value="1"/>
</dbReference>
<evidence type="ECO:0000259" key="6">
    <source>
        <dbReference type="Pfam" id="PF08281"/>
    </source>
</evidence>
<dbReference type="SUPFAM" id="SSF88659">
    <property type="entry name" value="Sigma3 and sigma4 domains of RNA polymerase sigma factors"/>
    <property type="match status" value="1"/>
</dbReference>
<dbReference type="InterPro" id="IPR013325">
    <property type="entry name" value="RNA_pol_sigma_r2"/>
</dbReference>
<organism evidence="8 10">
    <name type="scientific">Pseudomonas helleri</name>
    <dbReference type="NCBI Taxonomy" id="1608996"/>
    <lineage>
        <taxon>Bacteria</taxon>
        <taxon>Pseudomonadati</taxon>
        <taxon>Pseudomonadota</taxon>
        <taxon>Gammaproteobacteria</taxon>
        <taxon>Pseudomonadales</taxon>
        <taxon>Pseudomonadaceae</taxon>
        <taxon>Pseudomonas</taxon>
    </lineage>
</organism>
<reference evidence="9 10" key="1">
    <citation type="submission" date="2019-10" db="EMBL/GenBank/DDBJ databases">
        <title>Evaluation of single-gene subtyping targets for Pseudomonas.</title>
        <authorList>
            <person name="Reichler S.J."/>
            <person name="Orsi R.H."/>
            <person name="Wiedmann M."/>
            <person name="Martin N.H."/>
            <person name="Murphy S.I."/>
        </authorList>
    </citation>
    <scope>NUCLEOTIDE SEQUENCE [LARGE SCALE GENOMIC DNA]</scope>
    <source>
        <strain evidence="8 10">FSL R10-1876</strain>
        <strain evidence="7 9">FSL R10-2932</strain>
    </source>
</reference>
<dbReference type="InterPro" id="IPR007627">
    <property type="entry name" value="RNA_pol_sigma70_r2"/>
</dbReference>
<dbReference type="Proteomes" id="UP000447574">
    <property type="component" value="Unassembled WGS sequence"/>
</dbReference>
<comment type="similarity">
    <text evidence="1">Belongs to the sigma-70 factor family. ECF subfamily.</text>
</comment>
<dbReference type="STRING" id="1608996.TU84_10415"/>
<dbReference type="Pfam" id="PF04542">
    <property type="entry name" value="Sigma70_r2"/>
    <property type="match status" value="1"/>
</dbReference>
<dbReference type="InterPro" id="IPR013249">
    <property type="entry name" value="RNA_pol_sigma70_r4_t2"/>
</dbReference>
<protein>
    <submittedName>
        <fullName evidence="8">Sigma-70 family RNA polymerase sigma factor</fullName>
    </submittedName>
</protein>
<gene>
    <name evidence="8" type="ORF">GHO28_08575</name>
    <name evidence="7" type="ORF">GHO37_12160</name>
</gene>
<dbReference type="SUPFAM" id="SSF88946">
    <property type="entry name" value="Sigma2 domain of RNA polymerase sigma factors"/>
    <property type="match status" value="1"/>
</dbReference>
<comment type="caution">
    <text evidence="8">The sequence shown here is derived from an EMBL/GenBank/DDBJ whole genome shotgun (WGS) entry which is preliminary data.</text>
</comment>
<dbReference type="InterPro" id="IPR039425">
    <property type="entry name" value="RNA_pol_sigma-70-like"/>
</dbReference>
<dbReference type="NCBIfam" id="NF007232">
    <property type="entry name" value="PRK09651.1"/>
    <property type="match status" value="1"/>
</dbReference>
<dbReference type="GO" id="GO:0016987">
    <property type="term" value="F:sigma factor activity"/>
    <property type="evidence" value="ECO:0007669"/>
    <property type="project" value="UniProtKB-KW"/>
</dbReference>
<keyword evidence="2" id="KW-0805">Transcription regulation</keyword>
<dbReference type="EMBL" id="WIWF01000038">
    <property type="protein sequence ID" value="MQT75054.1"/>
    <property type="molecule type" value="Genomic_DNA"/>
</dbReference>
<feature type="domain" description="RNA polymerase sigma-70 region 2" evidence="5">
    <location>
        <begin position="18"/>
        <end position="84"/>
    </location>
</feature>
<keyword evidence="4" id="KW-0804">Transcription</keyword>
<keyword evidence="3" id="KW-0731">Sigma factor</keyword>
<evidence type="ECO:0000256" key="3">
    <source>
        <dbReference type="ARBA" id="ARBA00023082"/>
    </source>
</evidence>
<dbReference type="PANTHER" id="PTHR43133:SF63">
    <property type="entry name" value="RNA POLYMERASE SIGMA FACTOR FECI-RELATED"/>
    <property type="match status" value="1"/>
</dbReference>
<sequence>MSSSPSNSSLLHTDVRNLYSDHHHWLVNWLRRRLRNAENADDMAQDTFLYVLGKPEQVAQLREPRAWLSSIAKGLMIDRYRRQQVEQAYLQALAHVPEQDMPSPEERLILLETLTRIDALLDGLKPNVRTAFLLSRLEGLGYQAIAERLEVSVSSVEKYMATAIRHCFLARAAL</sequence>
<dbReference type="GO" id="GO:0003677">
    <property type="term" value="F:DNA binding"/>
    <property type="evidence" value="ECO:0007669"/>
    <property type="project" value="InterPro"/>
</dbReference>
<evidence type="ECO:0000313" key="7">
    <source>
        <dbReference type="EMBL" id="MQT75054.1"/>
    </source>
</evidence>
<dbReference type="AlphaFoldDB" id="A0A0J6I4T9"/>
<dbReference type="OrthoDB" id="9797134at2"/>
<evidence type="ECO:0000313" key="10">
    <source>
        <dbReference type="Proteomes" id="UP000466863"/>
    </source>
</evidence>
<accession>A0A0J6JE06</accession>
<name>A0A0J6I4T9_9PSED</name>
<feature type="domain" description="RNA polymerase sigma factor 70 region 4 type 2" evidence="6">
    <location>
        <begin position="116"/>
        <end position="167"/>
    </location>
</feature>
<accession>A0A0J6I4T9</accession>
<proteinExistence type="inferred from homology"/>
<dbReference type="Pfam" id="PF08281">
    <property type="entry name" value="Sigma70_r4_2"/>
    <property type="match status" value="1"/>
</dbReference>
<dbReference type="EMBL" id="WIVV01000028">
    <property type="protein sequence ID" value="MQU42566.1"/>
    <property type="molecule type" value="Genomic_DNA"/>
</dbReference>
<evidence type="ECO:0000313" key="9">
    <source>
        <dbReference type="Proteomes" id="UP000447574"/>
    </source>
</evidence>
<dbReference type="Gene3D" id="1.10.10.10">
    <property type="entry name" value="Winged helix-like DNA-binding domain superfamily/Winged helix DNA-binding domain"/>
    <property type="match status" value="1"/>
</dbReference>
<evidence type="ECO:0000256" key="1">
    <source>
        <dbReference type="ARBA" id="ARBA00010641"/>
    </source>
</evidence>
<dbReference type="GO" id="GO:0006352">
    <property type="term" value="P:DNA-templated transcription initiation"/>
    <property type="evidence" value="ECO:0007669"/>
    <property type="project" value="InterPro"/>
</dbReference>
<dbReference type="PANTHER" id="PTHR43133">
    <property type="entry name" value="RNA POLYMERASE ECF-TYPE SIGMA FACTO"/>
    <property type="match status" value="1"/>
</dbReference>
<dbReference type="Gene3D" id="1.10.1740.10">
    <property type="match status" value="1"/>
</dbReference>
<evidence type="ECO:0000256" key="4">
    <source>
        <dbReference type="ARBA" id="ARBA00023163"/>
    </source>
</evidence>
<dbReference type="InterPro" id="IPR036388">
    <property type="entry name" value="WH-like_DNA-bd_sf"/>
</dbReference>